<accession>A0A7C9NQI3</accession>
<evidence type="ECO:0000313" key="2">
    <source>
        <dbReference type="Proteomes" id="UP000480312"/>
    </source>
</evidence>
<reference evidence="1 2" key="1">
    <citation type="submission" date="2020-01" db="EMBL/GenBank/DDBJ databases">
        <title>Whole genome sequencing of Halomonas alkaliphila strain LS44.</title>
        <authorList>
            <person name="Kumar S."/>
            <person name="Paul D."/>
            <person name="Shouche Y."/>
            <person name="Suryavanshi M.V."/>
        </authorList>
    </citation>
    <scope>NUCLEOTIDE SEQUENCE [LARGE SCALE GENOMIC DNA]</scope>
    <source>
        <strain evidence="1 2">LS44</strain>
    </source>
</reference>
<evidence type="ECO:0000313" key="1">
    <source>
        <dbReference type="EMBL" id="NDL70227.1"/>
    </source>
</evidence>
<dbReference type="Proteomes" id="UP000480312">
    <property type="component" value="Unassembled WGS sequence"/>
</dbReference>
<organism evidence="1 2">
    <name type="scientific">Vreelandella alkaliphila</name>
    <dbReference type="NCBI Taxonomy" id="272774"/>
    <lineage>
        <taxon>Bacteria</taxon>
        <taxon>Pseudomonadati</taxon>
        <taxon>Pseudomonadota</taxon>
        <taxon>Gammaproteobacteria</taxon>
        <taxon>Oceanospirillales</taxon>
        <taxon>Halomonadaceae</taxon>
        <taxon>Vreelandella</taxon>
    </lineage>
</organism>
<comment type="caution">
    <text evidence="1">The sequence shown here is derived from an EMBL/GenBank/DDBJ whole genome shotgun (WGS) entry which is preliminary data.</text>
</comment>
<sequence length="1292" mass="146296">MHSGPIVVLGEPGMGKTELLKELSAKGGNAFCRAQQLINKPRPETLLGDKERLIIDALDEVSAQSDGDAVNLVLRKLGELDYPPFIISCRVADWRAAISAQAIADQYDDLPPLEVHLTPLDKDEQYELLTQLLIGDAKRARTLLDHFVRFGLDFLGNPQTLKLIAALPKDRLLPATSGALFENAIDTLRKEHNRLKTELPHDLVLDAAGAAFSALILTSNSRITDQPSGAIDPTDKALPLAEIEAFDNGHVKLAANTKLFATDLDGLTYTHRRIGEFVGARWLAARADTRAKRQRLLRLFRSHGLVPASLRGLHAWLARDPQLAEAVIDADPMGVVEYGDAEALSPEQARQLFTALERLSTHNPRFSGWQEYRAAALVIPPLMSEVARVISNTGAEFGLRAFLLQQLKGAPTAESQRTLLRELMLSEAEPYGIRHESAQVLVALGGENWPVLLEELRQQIRKDALRLAYELIDDIGVEALSDEQIVAIVFAHDGLSVCPIESEAERNTVLGLFYPLAREVPVARLDGLLDHFATQAEVLLPEYADIEENSLIDLQYALLLRRLKNDHAVEPLRLWQWLEPFNRPASYQRDQGREIREWLNKNPLVRRAIQWHVLIDKAGYKNISQRAWPLQLGIINLYPTQDEIISLLQTLDSNDRTDERWREIIMLGRTWGEEGKALREAAKLFAHHRSDLLTWIDNLAERKIPEWERKQEENKRQRRAKQAAKFAEHRRDFFANIERVKSGQYSWIHSPAQAYLKRFRNIGDNVPAHKRVAEWLGEEIAAATRIGFEAFLQAYPPRPSAKTIALSYAQSKCWPSGDIIVAALAERARTLSEPFEGVSSERLAAGLFECWHTAICDHAGLQELAPKIEVELKHRERWKQVVRLYIEPQLRQQVQHVDHLRAFMRSDDSGFGADLAENWLTHYPDMSVAAESEMIDRLLRSNRRDALRELVVDRLEREINDERRRNWQAVALIVDFDVAFARLGNKIEPELLWHFRDRSGHGRRYNGTGSFLSINQLAWLIATFREQWPQVGWPNSEMVGDVNPWDASEYIRTLITRLGSDVSTEAVAALTALRDAHEDSYTWALRMVSAEQLQKQADESYAPPTLDQIKMILDDGPPNSVADLRVIVAEELRELGRRLRGSSEDEIDLYWTDDGLPHTENKCRDRTVSLLRGHLAPLSIYTANEADMPQDKRADIVFQHDALLLPLEAKRQQHRDLWNAIDSQLETFYTGHWQAEGQGLFLVFWFGSGYKISAPPGGEAKPTSADDLQNKLEQNSSVKAGRIEVIVLDLSR</sequence>
<name>A0A7C9NQI3_9GAMM</name>
<dbReference type="EMBL" id="JAAEHK010000007">
    <property type="protein sequence ID" value="NDL70227.1"/>
    <property type="molecule type" value="Genomic_DNA"/>
</dbReference>
<dbReference type="RefSeq" id="WP_162218127.1">
    <property type="nucleotide sequence ID" value="NZ_JAAEHK010000007.1"/>
</dbReference>
<gene>
    <name evidence="1" type="ORF">GPL32_06845</name>
</gene>
<protein>
    <submittedName>
        <fullName evidence="1">Uncharacterized protein</fullName>
    </submittedName>
</protein>
<proteinExistence type="predicted"/>
<dbReference type="OrthoDB" id="9004810at2"/>